<accession>A0A327NSL3</accession>
<dbReference type="EMBL" id="QLII01000001">
    <property type="protein sequence ID" value="RAI77573.1"/>
    <property type="molecule type" value="Genomic_DNA"/>
</dbReference>
<protein>
    <submittedName>
        <fullName evidence="1">Uncharacterized protein</fullName>
    </submittedName>
</protein>
<name>A0A327NSL3_9BACT</name>
<keyword evidence="2" id="KW-1185">Reference proteome</keyword>
<dbReference type="Proteomes" id="UP000249016">
    <property type="component" value="Unassembled WGS sequence"/>
</dbReference>
<dbReference type="AlphaFoldDB" id="A0A327NSL3"/>
<sequence length="178" mass="20331">MLKVVICLILFGLSQKSLQAQSQLDWLMKQSDFRPILANHLKEAYNGYHAGFPNVSVVLFKPNGDSLTVYLDSYSYLIEAKDHLPASFTTISSQPFLIYDGSEVLIEDKNGWFEIVKAFVGKRLCDDLEYRELLKQPGPKELRVPCGIIYEPPIEKLIFKRGKLISRKIVVGVPYYLE</sequence>
<comment type="caution">
    <text evidence="1">The sequence shown here is derived from an EMBL/GenBank/DDBJ whole genome shotgun (WGS) entry which is preliminary data.</text>
</comment>
<evidence type="ECO:0000313" key="1">
    <source>
        <dbReference type="EMBL" id="RAI77573.1"/>
    </source>
</evidence>
<reference evidence="1 2" key="1">
    <citation type="submission" date="2018-06" db="EMBL/GenBank/DDBJ databases">
        <title>Spirosoma sp. HMF3257 Genome sequencing and assembly.</title>
        <authorList>
            <person name="Kang H."/>
            <person name="Cha I."/>
            <person name="Kim H."/>
            <person name="Kang J."/>
            <person name="Joh K."/>
        </authorList>
    </citation>
    <scope>NUCLEOTIDE SEQUENCE [LARGE SCALE GENOMIC DNA]</scope>
    <source>
        <strain evidence="1 2">HMF3257</strain>
    </source>
</reference>
<evidence type="ECO:0000313" key="2">
    <source>
        <dbReference type="Proteomes" id="UP000249016"/>
    </source>
</evidence>
<dbReference type="RefSeq" id="WP_111348369.1">
    <property type="nucleotide sequence ID" value="NZ_QLII01000001.1"/>
</dbReference>
<gene>
    <name evidence="1" type="ORF">HMF3257_31635</name>
</gene>
<organism evidence="1 2">
    <name type="scientific">Spirosoma telluris</name>
    <dbReference type="NCBI Taxonomy" id="2183553"/>
    <lineage>
        <taxon>Bacteria</taxon>
        <taxon>Pseudomonadati</taxon>
        <taxon>Bacteroidota</taxon>
        <taxon>Cytophagia</taxon>
        <taxon>Cytophagales</taxon>
        <taxon>Cytophagaceae</taxon>
        <taxon>Spirosoma</taxon>
    </lineage>
</organism>
<proteinExistence type="predicted"/>